<dbReference type="Proteomes" id="UP000006048">
    <property type="component" value="Chromosome"/>
</dbReference>
<sequence>MTKLRALVIVFTLVSLGLISAKGSEGAGGKRKASGLPEITISAPASGWTALKVVKIEGEVANAPKIEEVRFFHNGVLRHLPIIERKFSQEIVLGSGANYIKVEADNENGTASAALKLVTNNEAMDIKVILYWDTNFTDVDLWVTDPANERVFYGNRRSKIGGELDIDITTGYGPETFTQKAALPGEYLVQVQYYGGAQPTMAKVLVILYEGTEREKRLVMPALLHETGEGITIGKFKVD</sequence>
<proteinExistence type="predicted"/>
<dbReference type="Gene3D" id="2.60.40.10">
    <property type="entry name" value="Immunoglobulins"/>
    <property type="match status" value="1"/>
</dbReference>
<dbReference type="AlphaFoldDB" id="I4B1V8"/>
<dbReference type="OrthoDB" id="266279at2"/>
<dbReference type="Pfam" id="PF09906">
    <property type="entry name" value="DUF2135"/>
    <property type="match status" value="1"/>
</dbReference>
<dbReference type="InterPro" id="IPR013783">
    <property type="entry name" value="Ig-like_fold"/>
</dbReference>
<feature type="domain" description="DUF2135" evidence="1">
    <location>
        <begin position="182"/>
        <end position="217"/>
    </location>
</feature>
<dbReference type="PATRIC" id="fig|869212.3.peg.587"/>
<dbReference type="EMBL" id="CP002959">
    <property type="protein sequence ID" value="AFM11265.1"/>
    <property type="molecule type" value="Genomic_DNA"/>
</dbReference>
<protein>
    <recommendedName>
        <fullName evidence="1">DUF2135 domain-containing protein</fullName>
    </recommendedName>
</protein>
<dbReference type="RefSeq" id="WP_014801783.1">
    <property type="nucleotide sequence ID" value="NC_018020.1"/>
</dbReference>
<dbReference type="Gene3D" id="2.60.120.380">
    <property type="match status" value="1"/>
</dbReference>
<dbReference type="STRING" id="869212.Turpa_0613"/>
<dbReference type="InterPro" id="IPR019220">
    <property type="entry name" value="DUF2135"/>
</dbReference>
<accession>I4B1V8</accession>
<name>I4B1V8_TURPD</name>
<keyword evidence="3" id="KW-1185">Reference proteome</keyword>
<dbReference type="HOGENOM" id="CLU_1238181_0_0_12"/>
<evidence type="ECO:0000313" key="2">
    <source>
        <dbReference type="EMBL" id="AFM11265.1"/>
    </source>
</evidence>
<reference evidence="2 3" key="1">
    <citation type="submission" date="2012-06" db="EMBL/GenBank/DDBJ databases">
        <title>The complete chromosome of genome of Turneriella parva DSM 21527.</title>
        <authorList>
            <consortium name="US DOE Joint Genome Institute (JGI-PGF)"/>
            <person name="Lucas S."/>
            <person name="Han J."/>
            <person name="Lapidus A."/>
            <person name="Bruce D."/>
            <person name="Goodwin L."/>
            <person name="Pitluck S."/>
            <person name="Peters L."/>
            <person name="Kyrpides N."/>
            <person name="Mavromatis K."/>
            <person name="Ivanova N."/>
            <person name="Mikhailova N."/>
            <person name="Chertkov O."/>
            <person name="Detter J.C."/>
            <person name="Tapia R."/>
            <person name="Han C."/>
            <person name="Land M."/>
            <person name="Hauser L."/>
            <person name="Markowitz V."/>
            <person name="Cheng J.-F."/>
            <person name="Hugenholtz P."/>
            <person name="Woyke T."/>
            <person name="Wu D."/>
            <person name="Gronow S."/>
            <person name="Wellnitz S."/>
            <person name="Brambilla E."/>
            <person name="Klenk H.-P."/>
            <person name="Eisen J.A."/>
        </authorList>
    </citation>
    <scope>NUCLEOTIDE SEQUENCE [LARGE SCALE GENOMIC DNA]</scope>
    <source>
        <strain evidence="3">ATCC BAA-1111 / DSM 21527 / NCTC 11395 / H</strain>
    </source>
</reference>
<evidence type="ECO:0000313" key="3">
    <source>
        <dbReference type="Proteomes" id="UP000006048"/>
    </source>
</evidence>
<dbReference type="KEGG" id="tpx:Turpa_0613"/>
<gene>
    <name evidence="2" type="ordered locus">Turpa_0613</name>
</gene>
<evidence type="ECO:0000259" key="1">
    <source>
        <dbReference type="Pfam" id="PF09906"/>
    </source>
</evidence>
<organism evidence="2 3">
    <name type="scientific">Turneriella parva (strain ATCC BAA-1111 / DSM 21527 / NCTC 11395 / H)</name>
    <name type="common">Leptospira parva</name>
    <dbReference type="NCBI Taxonomy" id="869212"/>
    <lineage>
        <taxon>Bacteria</taxon>
        <taxon>Pseudomonadati</taxon>
        <taxon>Spirochaetota</taxon>
        <taxon>Spirochaetia</taxon>
        <taxon>Leptospirales</taxon>
        <taxon>Leptospiraceae</taxon>
        <taxon>Turneriella</taxon>
    </lineage>
</organism>